<evidence type="ECO:0000313" key="1">
    <source>
        <dbReference type="EMBL" id="CAD8163682.1"/>
    </source>
</evidence>
<dbReference type="AlphaFoldDB" id="A0A8S1UIV0"/>
<gene>
    <name evidence="1" type="ORF">POCTA_138.1.T0430304</name>
</gene>
<protein>
    <submittedName>
        <fullName evidence="1">Uncharacterized protein</fullName>
    </submittedName>
</protein>
<dbReference type="Proteomes" id="UP000683925">
    <property type="component" value="Unassembled WGS sequence"/>
</dbReference>
<dbReference type="PANTHER" id="PTHR39767">
    <property type="entry name" value="CALCIUM/CALMODULIN-BINDING MEMBRANE PROTEIN PCM4-RELATED"/>
    <property type="match status" value="1"/>
</dbReference>
<name>A0A8S1UIV0_PAROT</name>
<comment type="caution">
    <text evidence="1">The sequence shown here is derived from an EMBL/GenBank/DDBJ whole genome shotgun (WGS) entry which is preliminary data.</text>
</comment>
<keyword evidence="2" id="KW-1185">Reference proteome</keyword>
<sequence>MIIFIFLIYITRQTQIEIYQFNASSNFSDEWVGGYFRNCGDVEYFGPSISRIFLNLESHSHIIVDAYLLSDYSSMTDFWIDESTQPYYLSYSQKYCGSTLIYFYNISRTLQHKRRTVLMEFYLHHGGLISLKLSIIKCQYECAGCIENYHATYQQWKLHQYSLNDKLSQNLDGWTFVSNNSQYQMFGCGGCQFQQFLELNYSTELPPHQDVLIRFFKIDRNTLIVNYLQQMTAKSFYNIFLLIFLFQVKNFL</sequence>
<accession>A0A8S1UIV0</accession>
<dbReference type="PANTHER" id="PTHR39767:SF2">
    <property type="entry name" value="CHROMOSOME UNDETERMINED SCAFFOLD_1, WHOLE GENOME SHOTGUN SEQUENCE"/>
    <property type="match status" value="1"/>
</dbReference>
<proteinExistence type="predicted"/>
<dbReference type="EMBL" id="CAJJDP010000043">
    <property type="protein sequence ID" value="CAD8163682.1"/>
    <property type="molecule type" value="Genomic_DNA"/>
</dbReference>
<evidence type="ECO:0000313" key="2">
    <source>
        <dbReference type="Proteomes" id="UP000683925"/>
    </source>
</evidence>
<reference evidence="1" key="1">
    <citation type="submission" date="2021-01" db="EMBL/GenBank/DDBJ databases">
        <authorList>
            <consortium name="Genoscope - CEA"/>
            <person name="William W."/>
        </authorList>
    </citation>
    <scope>NUCLEOTIDE SEQUENCE</scope>
</reference>
<organism evidence="1 2">
    <name type="scientific">Paramecium octaurelia</name>
    <dbReference type="NCBI Taxonomy" id="43137"/>
    <lineage>
        <taxon>Eukaryota</taxon>
        <taxon>Sar</taxon>
        <taxon>Alveolata</taxon>
        <taxon>Ciliophora</taxon>
        <taxon>Intramacronucleata</taxon>
        <taxon>Oligohymenophorea</taxon>
        <taxon>Peniculida</taxon>
        <taxon>Parameciidae</taxon>
        <taxon>Paramecium</taxon>
    </lineage>
</organism>